<evidence type="ECO:0000313" key="1">
    <source>
        <dbReference type="Proteomes" id="UP000790787"/>
    </source>
</evidence>
<dbReference type="RefSeq" id="XP_075091883.1">
    <property type="nucleotide sequence ID" value="XM_075235782.1"/>
</dbReference>
<organism evidence="1 2">
    <name type="scientific">Nicotiana tabacum</name>
    <name type="common">Common tobacco</name>
    <dbReference type="NCBI Taxonomy" id="4097"/>
    <lineage>
        <taxon>Eukaryota</taxon>
        <taxon>Viridiplantae</taxon>
        <taxon>Streptophyta</taxon>
        <taxon>Embryophyta</taxon>
        <taxon>Tracheophyta</taxon>
        <taxon>Spermatophyta</taxon>
        <taxon>Magnoliopsida</taxon>
        <taxon>eudicotyledons</taxon>
        <taxon>Gunneridae</taxon>
        <taxon>Pentapetalae</taxon>
        <taxon>asterids</taxon>
        <taxon>lamiids</taxon>
        <taxon>Solanales</taxon>
        <taxon>Solanaceae</taxon>
        <taxon>Nicotianoideae</taxon>
        <taxon>Nicotianeae</taxon>
        <taxon>Nicotiana</taxon>
    </lineage>
</organism>
<dbReference type="Proteomes" id="UP000790787">
    <property type="component" value="Chromosome 17"/>
</dbReference>
<accession>A0AC58T3Y6</accession>
<keyword evidence="1" id="KW-1185">Reference proteome</keyword>
<name>A0AC58T3Y6_TOBAC</name>
<proteinExistence type="predicted"/>
<protein>
    <submittedName>
        <fullName evidence="2">Protein NDR1-like</fullName>
    </submittedName>
</protein>
<reference evidence="2" key="2">
    <citation type="submission" date="2025-08" db="UniProtKB">
        <authorList>
            <consortium name="RefSeq"/>
        </authorList>
    </citation>
    <scope>IDENTIFICATION</scope>
    <source>
        <tissue evidence="2">Leaf</tissue>
    </source>
</reference>
<sequence>MNHRRISKPYDFDLYCWFFQVAAVLSLISLVMWLCLIPRNPIFTLVDFSFLDLNVKNSSLLGDNNSVILNLEIFNPNKGMSIYYNDINFTLNYNGLVVGRSSTQGIYQGHKNIARKEVQMYNVDELFWQGIGNGSIDFVVRFETKVKLKIFKWRTKLRQINYVAYMSNMTMSSNGTISGESLLNCTPKTLHF</sequence>
<reference evidence="1" key="1">
    <citation type="journal article" date="2014" name="Nat. Commun.">
        <title>The tobacco genome sequence and its comparison with those of tomato and potato.</title>
        <authorList>
            <person name="Sierro N."/>
            <person name="Battey J.N."/>
            <person name="Ouadi S."/>
            <person name="Bakaher N."/>
            <person name="Bovet L."/>
            <person name="Willig A."/>
            <person name="Goepfert S."/>
            <person name="Peitsch M.C."/>
            <person name="Ivanov N.V."/>
        </authorList>
    </citation>
    <scope>NUCLEOTIDE SEQUENCE [LARGE SCALE GENOMIC DNA]</scope>
</reference>
<evidence type="ECO:0000313" key="2">
    <source>
        <dbReference type="RefSeq" id="XP_075091883.1"/>
    </source>
</evidence>
<gene>
    <name evidence="2" type="primary">LOC142172030</name>
</gene>